<dbReference type="GO" id="GO:0016887">
    <property type="term" value="F:ATP hydrolysis activity"/>
    <property type="evidence" value="ECO:0007669"/>
    <property type="project" value="InterPro"/>
</dbReference>
<dbReference type="InterPro" id="IPR003439">
    <property type="entry name" value="ABC_transporter-like_ATP-bd"/>
</dbReference>
<evidence type="ECO:0000313" key="13">
    <source>
        <dbReference type="EMBL" id="SKC67436.1"/>
    </source>
</evidence>
<dbReference type="PROSITE" id="PS00211">
    <property type="entry name" value="ABC_TRANSPORTER_1"/>
    <property type="match status" value="1"/>
</dbReference>
<dbReference type="InterPro" id="IPR005074">
    <property type="entry name" value="Peptidase_C39"/>
</dbReference>
<dbReference type="PROSITE" id="PS50929">
    <property type="entry name" value="ABC_TM1F"/>
    <property type="match status" value="1"/>
</dbReference>
<dbReference type="InterPro" id="IPR017871">
    <property type="entry name" value="ABC_transporter-like_CS"/>
</dbReference>
<dbReference type="SUPFAM" id="SSF52540">
    <property type="entry name" value="P-loop containing nucleoside triphosphate hydrolases"/>
    <property type="match status" value="1"/>
</dbReference>
<name>A0A1T5KUH4_9GAMM</name>
<feature type="domain" description="ABC transporter" evidence="10">
    <location>
        <begin position="471"/>
        <end position="703"/>
    </location>
</feature>
<feature type="domain" description="Peptidase C39" evidence="12">
    <location>
        <begin position="6"/>
        <end position="125"/>
    </location>
</feature>
<dbReference type="InterPro" id="IPR003593">
    <property type="entry name" value="AAA+_ATPase"/>
</dbReference>
<dbReference type="Pfam" id="PF03412">
    <property type="entry name" value="Peptidase_C39"/>
    <property type="match status" value="1"/>
</dbReference>
<keyword evidence="14" id="KW-1185">Reference proteome</keyword>
<evidence type="ECO:0000259" key="11">
    <source>
        <dbReference type="PROSITE" id="PS50929"/>
    </source>
</evidence>
<accession>A0A1T5KUH4</accession>
<gene>
    <name evidence="13" type="ORF">SAMN06296058_2058</name>
</gene>
<reference evidence="13 14" key="1">
    <citation type="submission" date="2017-02" db="EMBL/GenBank/DDBJ databases">
        <authorList>
            <person name="Peterson S.W."/>
        </authorList>
    </citation>
    <scope>NUCLEOTIDE SEQUENCE [LARGE SCALE GENOMIC DNA]</scope>
    <source>
        <strain evidence="13 14">P15</strain>
    </source>
</reference>
<feature type="domain" description="ABC transmembrane type-1" evidence="11">
    <location>
        <begin position="158"/>
        <end position="438"/>
    </location>
</feature>
<keyword evidence="5" id="KW-0547">Nucleotide-binding</keyword>
<keyword evidence="3" id="KW-1003">Cell membrane</keyword>
<dbReference type="GO" id="GO:0005886">
    <property type="term" value="C:plasma membrane"/>
    <property type="evidence" value="ECO:0007669"/>
    <property type="project" value="UniProtKB-SubCell"/>
</dbReference>
<dbReference type="PANTHER" id="PTHR24221:SF606">
    <property type="entry name" value="COLICIN V SECRETION-PROCESSING ATP-BINDING PROTEIN"/>
    <property type="match status" value="1"/>
</dbReference>
<evidence type="ECO:0000259" key="12">
    <source>
        <dbReference type="PROSITE" id="PS50990"/>
    </source>
</evidence>
<dbReference type="GO" id="GO:0005524">
    <property type="term" value="F:ATP binding"/>
    <property type="evidence" value="ECO:0007669"/>
    <property type="project" value="UniProtKB-KW"/>
</dbReference>
<protein>
    <submittedName>
        <fullName evidence="13">ATP-binding cassette, subfamily B, RaxB</fullName>
    </submittedName>
</protein>
<evidence type="ECO:0000256" key="7">
    <source>
        <dbReference type="ARBA" id="ARBA00022989"/>
    </source>
</evidence>
<dbReference type="GO" id="GO:0006508">
    <property type="term" value="P:proteolysis"/>
    <property type="evidence" value="ECO:0007669"/>
    <property type="project" value="InterPro"/>
</dbReference>
<dbReference type="SMART" id="SM00382">
    <property type="entry name" value="AAA"/>
    <property type="match status" value="1"/>
</dbReference>
<feature type="transmembrane region" description="Helical" evidence="9">
    <location>
        <begin position="297"/>
        <end position="317"/>
    </location>
</feature>
<dbReference type="Pfam" id="PF00005">
    <property type="entry name" value="ABC_tran"/>
    <property type="match status" value="1"/>
</dbReference>
<feature type="transmembrane region" description="Helical" evidence="9">
    <location>
        <begin position="395"/>
        <end position="418"/>
    </location>
</feature>
<dbReference type="InterPro" id="IPR011527">
    <property type="entry name" value="ABC1_TM_dom"/>
</dbReference>
<evidence type="ECO:0000256" key="5">
    <source>
        <dbReference type="ARBA" id="ARBA00022741"/>
    </source>
</evidence>
<dbReference type="STRING" id="428993.SAMN06296058_2058"/>
<dbReference type="EMBL" id="FUZV01000001">
    <property type="protein sequence ID" value="SKC67436.1"/>
    <property type="molecule type" value="Genomic_DNA"/>
</dbReference>
<sequence length="703" mass="77022">MDVYLQSEASECGLACLAMIASYHGDSRGLRALRGSHSVSQKGATLLRLIEIAGDLGLRARALRVELNDVGKLELPCLLHWELNHFVVLKAVRRNRLTIVDPAVGTMQFTWAEFSRKFSGIALELAPQGNFQPTAKPPTISLRQLGGDIHNLKRSLGFVLALSMALQVFVMLAPFHLQWIVDHALILADRDLVTLLGLGFLAIFILQVGIGFLRAWTVMHLSSQVGMQWLCNLSSHLFRLPLAFFEKRHLGDVASRFSSVQSIQRAVTTSLVEAIVDGAMAILTIALMLLYSWKLALVSLVATTGYMALRALSFHPLRHGTEAQLMMRARQDSHLLETLRGMQSIKVSGSEPLRLAAFQNLIVRTVDRDVSLARLGLLFSCSSQIIFGLERLTVIWLGAILTLENIFSVGMLIAYMAYRDQFSSRISSLIDKGVEFRMLGLHGERLADIALTAPQPVVGEAKILTAGNASLSVANLSFRYAPHEPWILHDCSFEVADGESIAIVGPSGCGKSTLLKLLLGLLDPDKGVIRIGGQGLDAKHHRSYRQQVGAVMQDDVLFAGSVAENIALGHEVVDPVRVERAARLAAIHDDVLAMPMGYRTLAGDMGSAFSGGQKQRILLARALYCEPHILFLDEASSHLDVTCERKVNLAIGRLPLTRIVVAHRPETIASADRILVMEAGRIVREHKRECAEVDLPSFGEACS</sequence>
<keyword evidence="8 9" id="KW-0472">Membrane</keyword>
<evidence type="ECO:0000256" key="1">
    <source>
        <dbReference type="ARBA" id="ARBA00004651"/>
    </source>
</evidence>
<evidence type="ECO:0000256" key="2">
    <source>
        <dbReference type="ARBA" id="ARBA00022448"/>
    </source>
</evidence>
<feature type="transmembrane region" description="Helical" evidence="9">
    <location>
        <begin position="271"/>
        <end position="291"/>
    </location>
</feature>
<keyword evidence="2" id="KW-0813">Transport</keyword>
<dbReference type="RefSeq" id="WP_079724289.1">
    <property type="nucleotide sequence ID" value="NZ_BMCL01000002.1"/>
</dbReference>
<dbReference type="GO" id="GO:0034040">
    <property type="term" value="F:ATPase-coupled lipid transmembrane transporter activity"/>
    <property type="evidence" value="ECO:0007669"/>
    <property type="project" value="TreeGrafter"/>
</dbReference>
<keyword evidence="6 13" id="KW-0067">ATP-binding</keyword>
<dbReference type="GO" id="GO:0140359">
    <property type="term" value="F:ABC-type transporter activity"/>
    <property type="evidence" value="ECO:0007669"/>
    <property type="project" value="InterPro"/>
</dbReference>
<evidence type="ECO:0000256" key="9">
    <source>
        <dbReference type="SAM" id="Phobius"/>
    </source>
</evidence>
<organism evidence="13 14">
    <name type="scientific">Pseudoxanthomonas indica</name>
    <dbReference type="NCBI Taxonomy" id="428993"/>
    <lineage>
        <taxon>Bacteria</taxon>
        <taxon>Pseudomonadati</taxon>
        <taxon>Pseudomonadota</taxon>
        <taxon>Gammaproteobacteria</taxon>
        <taxon>Lysobacterales</taxon>
        <taxon>Lysobacteraceae</taxon>
        <taxon>Pseudoxanthomonas</taxon>
    </lineage>
</organism>
<feature type="transmembrane region" description="Helical" evidence="9">
    <location>
        <begin position="158"/>
        <end position="180"/>
    </location>
</feature>
<dbReference type="Gene3D" id="1.20.1560.10">
    <property type="entry name" value="ABC transporter type 1, transmembrane domain"/>
    <property type="match status" value="1"/>
</dbReference>
<dbReference type="Gene3D" id="3.40.50.300">
    <property type="entry name" value="P-loop containing nucleotide triphosphate hydrolases"/>
    <property type="match status" value="1"/>
</dbReference>
<dbReference type="OrthoDB" id="6828292at2"/>
<dbReference type="Gene3D" id="3.90.70.10">
    <property type="entry name" value="Cysteine proteinases"/>
    <property type="match status" value="1"/>
</dbReference>
<dbReference type="GO" id="GO:0008233">
    <property type="term" value="F:peptidase activity"/>
    <property type="evidence" value="ECO:0007669"/>
    <property type="project" value="InterPro"/>
</dbReference>
<dbReference type="PROSITE" id="PS50893">
    <property type="entry name" value="ABC_TRANSPORTER_2"/>
    <property type="match status" value="1"/>
</dbReference>
<dbReference type="SUPFAM" id="SSF90123">
    <property type="entry name" value="ABC transporter transmembrane region"/>
    <property type="match status" value="1"/>
</dbReference>
<dbReference type="InterPro" id="IPR039421">
    <property type="entry name" value="Type_1_exporter"/>
</dbReference>
<dbReference type="AlphaFoldDB" id="A0A1T5KUH4"/>
<keyword evidence="4 9" id="KW-0812">Transmembrane</keyword>
<comment type="subcellular location">
    <subcellularLocation>
        <location evidence="1">Cell membrane</location>
        <topology evidence="1">Multi-pass membrane protein</topology>
    </subcellularLocation>
</comment>
<dbReference type="Pfam" id="PF00664">
    <property type="entry name" value="ABC_membrane"/>
    <property type="match status" value="1"/>
</dbReference>
<dbReference type="FunFam" id="3.40.50.300:FF:000299">
    <property type="entry name" value="ABC transporter ATP-binding protein/permease"/>
    <property type="match status" value="1"/>
</dbReference>
<feature type="transmembrane region" description="Helical" evidence="9">
    <location>
        <begin position="192"/>
        <end position="213"/>
    </location>
</feature>
<dbReference type="PANTHER" id="PTHR24221">
    <property type="entry name" value="ATP-BINDING CASSETTE SUB-FAMILY B"/>
    <property type="match status" value="1"/>
</dbReference>
<evidence type="ECO:0000313" key="14">
    <source>
        <dbReference type="Proteomes" id="UP000190341"/>
    </source>
</evidence>
<evidence type="ECO:0000256" key="6">
    <source>
        <dbReference type="ARBA" id="ARBA00022840"/>
    </source>
</evidence>
<dbReference type="InterPro" id="IPR036640">
    <property type="entry name" value="ABC1_TM_sf"/>
</dbReference>
<keyword evidence="7 9" id="KW-1133">Transmembrane helix</keyword>
<dbReference type="PROSITE" id="PS50990">
    <property type="entry name" value="PEPTIDASE_C39"/>
    <property type="match status" value="1"/>
</dbReference>
<evidence type="ECO:0000256" key="4">
    <source>
        <dbReference type="ARBA" id="ARBA00022692"/>
    </source>
</evidence>
<evidence type="ECO:0000259" key="10">
    <source>
        <dbReference type="PROSITE" id="PS50893"/>
    </source>
</evidence>
<dbReference type="Proteomes" id="UP000190341">
    <property type="component" value="Unassembled WGS sequence"/>
</dbReference>
<dbReference type="InterPro" id="IPR027417">
    <property type="entry name" value="P-loop_NTPase"/>
</dbReference>
<proteinExistence type="predicted"/>
<dbReference type="CDD" id="cd18567">
    <property type="entry name" value="ABC_6TM_CvaB_RaxB_like"/>
    <property type="match status" value="1"/>
</dbReference>
<evidence type="ECO:0000256" key="8">
    <source>
        <dbReference type="ARBA" id="ARBA00023136"/>
    </source>
</evidence>
<evidence type="ECO:0000256" key="3">
    <source>
        <dbReference type="ARBA" id="ARBA00022475"/>
    </source>
</evidence>